<dbReference type="InterPro" id="IPR023780">
    <property type="entry name" value="Chromo_domain"/>
</dbReference>
<keyword evidence="6" id="KW-0460">Magnesium</keyword>
<dbReference type="InterPro" id="IPR050951">
    <property type="entry name" value="Retrovirus_Pol_polyprotein"/>
</dbReference>
<evidence type="ECO:0000256" key="13">
    <source>
        <dbReference type="ARBA" id="ARBA00023268"/>
    </source>
</evidence>
<dbReference type="Pfam" id="PF00078">
    <property type="entry name" value="RVT_1"/>
    <property type="match status" value="1"/>
</dbReference>
<dbReference type="Gene3D" id="3.30.420.10">
    <property type="entry name" value="Ribonuclease H-like superfamily/Ribonuclease H"/>
    <property type="match status" value="1"/>
</dbReference>
<dbReference type="GO" id="GO:0003677">
    <property type="term" value="F:DNA binding"/>
    <property type="evidence" value="ECO:0007669"/>
    <property type="project" value="UniProtKB-KW"/>
</dbReference>
<feature type="domain" description="Reverse transcriptase" evidence="16">
    <location>
        <begin position="573"/>
        <end position="752"/>
    </location>
</feature>
<keyword evidence="4" id="KW-0064">Aspartyl protease</keyword>
<dbReference type="SUPFAM" id="SSF53098">
    <property type="entry name" value="Ribonuclease H-like"/>
    <property type="match status" value="1"/>
</dbReference>
<evidence type="ECO:0000256" key="5">
    <source>
        <dbReference type="ARBA" id="ARBA00022801"/>
    </source>
</evidence>
<comment type="subcellular location">
    <subcellularLocation>
        <location evidence="1">Nucleus</location>
    </subcellularLocation>
</comment>
<evidence type="ECO:0000256" key="1">
    <source>
        <dbReference type="ARBA" id="ARBA00004123"/>
    </source>
</evidence>
<evidence type="ECO:0000256" key="4">
    <source>
        <dbReference type="ARBA" id="ARBA00022750"/>
    </source>
</evidence>
<dbReference type="GO" id="GO:0015074">
    <property type="term" value="P:DNA integration"/>
    <property type="evidence" value="ECO:0007669"/>
    <property type="project" value="UniProtKB-KW"/>
</dbReference>
<dbReference type="Proteomes" id="UP000015453">
    <property type="component" value="Unassembled WGS sequence"/>
</dbReference>
<dbReference type="InterPro" id="IPR000953">
    <property type="entry name" value="Chromo/chromo_shadow_dom"/>
</dbReference>
<feature type="compositionally biased region" description="Polar residues" evidence="14">
    <location>
        <begin position="356"/>
        <end position="381"/>
    </location>
</feature>
<dbReference type="PROSITE" id="PS50878">
    <property type="entry name" value="RT_POL"/>
    <property type="match status" value="1"/>
</dbReference>
<organism evidence="18 19">
    <name type="scientific">Genlisea aurea</name>
    <dbReference type="NCBI Taxonomy" id="192259"/>
    <lineage>
        <taxon>Eukaryota</taxon>
        <taxon>Viridiplantae</taxon>
        <taxon>Streptophyta</taxon>
        <taxon>Embryophyta</taxon>
        <taxon>Tracheophyta</taxon>
        <taxon>Spermatophyta</taxon>
        <taxon>Magnoliopsida</taxon>
        <taxon>eudicotyledons</taxon>
        <taxon>Gunneridae</taxon>
        <taxon>Pentapetalae</taxon>
        <taxon>asterids</taxon>
        <taxon>lamiids</taxon>
        <taxon>Lamiales</taxon>
        <taxon>Lentibulariaceae</taxon>
        <taxon>Genlisea</taxon>
    </lineage>
</organism>
<dbReference type="PROSITE" id="PS00598">
    <property type="entry name" value="CHROMO_1"/>
    <property type="match status" value="1"/>
</dbReference>
<dbReference type="Pfam" id="PF00385">
    <property type="entry name" value="Chromo"/>
    <property type="match status" value="1"/>
</dbReference>
<evidence type="ECO:0000313" key="19">
    <source>
        <dbReference type="Proteomes" id="UP000015453"/>
    </source>
</evidence>
<dbReference type="PANTHER" id="PTHR37984:SF5">
    <property type="entry name" value="PROTEIN NYNRIN-LIKE"/>
    <property type="match status" value="1"/>
</dbReference>
<dbReference type="GO" id="GO:0003964">
    <property type="term" value="F:RNA-directed DNA polymerase activity"/>
    <property type="evidence" value="ECO:0007669"/>
    <property type="project" value="UniProtKB-KW"/>
</dbReference>
<dbReference type="PROSITE" id="PS50013">
    <property type="entry name" value="CHROMO_2"/>
    <property type="match status" value="1"/>
</dbReference>
<dbReference type="SMART" id="SM00298">
    <property type="entry name" value="CHROMO"/>
    <property type="match status" value="1"/>
</dbReference>
<feature type="region of interest" description="Disordered" evidence="14">
    <location>
        <begin position="346"/>
        <end position="381"/>
    </location>
</feature>
<evidence type="ECO:0000256" key="3">
    <source>
        <dbReference type="ARBA" id="ARBA00022723"/>
    </source>
</evidence>
<keyword evidence="12" id="KW-0539">Nucleus</keyword>
<dbReference type="Pfam" id="PF17919">
    <property type="entry name" value="RT_RNaseH_2"/>
    <property type="match status" value="1"/>
</dbReference>
<dbReference type="GO" id="GO:0004190">
    <property type="term" value="F:aspartic-type endopeptidase activity"/>
    <property type="evidence" value="ECO:0007669"/>
    <property type="project" value="UniProtKB-KW"/>
</dbReference>
<dbReference type="InterPro" id="IPR043502">
    <property type="entry name" value="DNA/RNA_pol_sf"/>
</dbReference>
<evidence type="ECO:0000256" key="10">
    <source>
        <dbReference type="ARBA" id="ARBA00023125"/>
    </source>
</evidence>
<keyword evidence="9" id="KW-0808">Transferase</keyword>
<dbReference type="InterPro" id="IPR023779">
    <property type="entry name" value="Chromodomain_CS"/>
</dbReference>
<feature type="compositionally biased region" description="Basic and acidic residues" evidence="14">
    <location>
        <begin position="145"/>
        <end position="154"/>
    </location>
</feature>
<keyword evidence="10" id="KW-0238">DNA-binding</keyword>
<keyword evidence="9" id="KW-0548">Nucleotidyltransferase</keyword>
<comment type="caution">
    <text evidence="18">The sequence shown here is derived from an EMBL/GenBank/DDBJ whole genome shotgun (WGS) entry which is preliminary data.</text>
</comment>
<dbReference type="SUPFAM" id="SSF54160">
    <property type="entry name" value="Chromo domain-like"/>
    <property type="match status" value="1"/>
</dbReference>
<proteinExistence type="predicted"/>
<dbReference type="Gene3D" id="3.30.70.270">
    <property type="match status" value="2"/>
</dbReference>
<keyword evidence="8" id="KW-0695">RNA-directed DNA polymerase</keyword>
<dbReference type="GO" id="GO:0006508">
    <property type="term" value="P:proteolysis"/>
    <property type="evidence" value="ECO:0007669"/>
    <property type="project" value="UniProtKB-KW"/>
</dbReference>
<dbReference type="SUPFAM" id="SSF56672">
    <property type="entry name" value="DNA/RNA polymerases"/>
    <property type="match status" value="1"/>
</dbReference>
<sequence>MQEVRQGKRTVAEYAAEQEINHIFLEEGPGAEVIKVSAFLKGLRPNLTNHIVSNLELKKLPYMELKAKVAEIEQQLELTNKRSAESEPQEGPPPKRLFQGLLSRGGQGSQQQWGRKPQLQQQQQQQQQHQRSHSPKPQGQGWTKARMEHRESVKSKGPPPDPAKYAAMLQSQPDFIKGVQCSTCGMEGHRSAGYKHCHYYDPQRQHQKPAHGGKGGRGAGAGHSQRSVEKGGHNRNSFALLQTEDSYTLLGMTLRGGKQVDSKGSLERQGQGLNTSKDMSTKDSQGHVPAQLVRQPLSLRRQPSPKDMASAKVRTHRGDSLKDMAPSQGQEFPTLADKGLQGIQVQQSGPKDMVTDQGQDPKTLNTQPTQKSGPKDMASSQEPYDVLLGDAWLLQQGARLLYDKKVMEILTPKRKFTVKTITAPSNPSYTKTTPDVIPGPSATLSYTEDIGTNRTEQSPIPEAPTLKGLTYMQVKRAYRKQQPVILCFVQKEGEIEEPKPNPDLTEEEQAQLKDLLEEFKDIFGDKLQVTAPVRHDMPEVIPIQPGARIPNRPLYRYSPVEQKEIERQVQQMLQQGIIEPSTSPYGAPVLLVKKPDNTWRFCIDYRGLNQVTVKNGHPLPRIDDLLDKIQSAKYFTSMDLLQGFYQLPLRESDRPKTAFKTTFGHYQFRVCSMGLSNSPSVFQRVMNQVFSRLINKSVLIYIDDILIFSKTKEEHLRHIREVFETIRREHLSVKRSKCYFFKQELKFLGHIISKDGIKPDTEKVEAVKNWTTPKNQGDVRSFLGLTTYFKRFMKGYAKIAAPLMELTKDVYKKNFQWTSECQEAFDTLKQLLTDAPLLKVPDFNKPFTLITDASQVGLGGVLLQDDQPCAYESKKFSPAETHYTTTERELLGTVHCYQKWSVYLRHNPENVIETDHMPNIYFLSKPQLSSREIRWMELLSTFPGKWRYKPGKGNIADPLSRMPTFYQLSYLNQIPDQYKSLYPNPIRVTSHTPTQMLLAISLTKLNSTTDLSKIKEAYTKDANFEKDLYTEKDGLYFTKNKQIVIPDNPELKDYILSQTHDSLFAGHMGRDKTLREVQKTFYWPHMQQDVQNYINQCHICQTCKPSQIGNQGLLQLPEIAMEPWRNISVDLITGLPMTTSGHDSILTVVDRCTKMVILAKTTEKLDAQGFTQLMQDHVFSKHGVPVDVIHDRDPRFTGKFFKLVSSCLGLHQSNTSAYHPQSDGQTERMNRTVEQVLRAHTAQYDTEWDKTLSMVEFAINNTIHSGLHNTPFFLNKGFHPITPIMLEAIKQAKLEACPAAQHYLQTRKQAFDQAMQHLTAARDRYKSYADAGRKDISFEIGDKILLSTVNLNKHEQNRKLYPRFVGPFTITKKVNDVAYQIALPPSMPIHNVFHVSLLKAYIPGKSPSPPPVPIKVKGELEYEVEKILSHREKTTSTKKGPNTSARQKTIKKEYLIKWKGYGPEHNTWEPEANIKNAPTKLTEYWKQHSLIAQHPKTSRKRAPLVLTFMQETNKRVKL</sequence>
<keyword evidence="5" id="KW-0378">Hydrolase</keyword>
<accession>S8C461</accession>
<reference evidence="18 19" key="1">
    <citation type="journal article" date="2013" name="BMC Genomics">
        <title>The miniature genome of a carnivorous plant Genlisea aurea contains a low number of genes and short non-coding sequences.</title>
        <authorList>
            <person name="Leushkin E.V."/>
            <person name="Sutormin R.A."/>
            <person name="Nabieva E.R."/>
            <person name="Penin A.A."/>
            <person name="Kondrashov A.S."/>
            <person name="Logacheva M.D."/>
        </authorList>
    </citation>
    <scope>NUCLEOTIDE SEQUENCE [LARGE SCALE GENOMIC DNA]</scope>
</reference>
<dbReference type="InterPro" id="IPR012337">
    <property type="entry name" value="RNaseH-like_sf"/>
</dbReference>
<dbReference type="PROSITE" id="PS50994">
    <property type="entry name" value="INTEGRASE"/>
    <property type="match status" value="1"/>
</dbReference>
<keyword evidence="2" id="KW-0645">Protease</keyword>
<protein>
    <recommendedName>
        <fullName evidence="20">Reverse transcriptase</fullName>
    </recommendedName>
</protein>
<dbReference type="Pfam" id="PF17921">
    <property type="entry name" value="Integrase_H2C2"/>
    <property type="match status" value="1"/>
</dbReference>
<evidence type="ECO:0000256" key="9">
    <source>
        <dbReference type="ARBA" id="ARBA00022932"/>
    </source>
</evidence>
<dbReference type="EMBL" id="AUSU01008547">
    <property type="protein sequence ID" value="EPS59216.1"/>
    <property type="molecule type" value="Genomic_DNA"/>
</dbReference>
<evidence type="ECO:0000256" key="11">
    <source>
        <dbReference type="ARBA" id="ARBA00023172"/>
    </source>
</evidence>
<dbReference type="InterPro" id="IPR056924">
    <property type="entry name" value="SH3_Tf2-1"/>
</dbReference>
<keyword evidence="3" id="KW-0479">Metal-binding</keyword>
<evidence type="ECO:0000259" key="16">
    <source>
        <dbReference type="PROSITE" id="PS50878"/>
    </source>
</evidence>
<evidence type="ECO:0000256" key="14">
    <source>
        <dbReference type="SAM" id="MobiDB-lite"/>
    </source>
</evidence>
<feature type="compositionally biased region" description="Gly residues" evidence="14">
    <location>
        <begin position="212"/>
        <end position="221"/>
    </location>
</feature>
<dbReference type="GO" id="GO:0003887">
    <property type="term" value="F:DNA-directed DNA polymerase activity"/>
    <property type="evidence" value="ECO:0007669"/>
    <property type="project" value="UniProtKB-KW"/>
</dbReference>
<feature type="region of interest" description="Disordered" evidence="14">
    <location>
        <begin position="257"/>
        <end position="333"/>
    </location>
</feature>
<evidence type="ECO:0000256" key="8">
    <source>
        <dbReference type="ARBA" id="ARBA00022918"/>
    </source>
</evidence>
<dbReference type="CDD" id="cd01647">
    <property type="entry name" value="RT_LTR"/>
    <property type="match status" value="1"/>
</dbReference>
<evidence type="ECO:0000256" key="7">
    <source>
        <dbReference type="ARBA" id="ARBA00022908"/>
    </source>
</evidence>
<keyword evidence="9" id="KW-0239">DNA-directed DNA polymerase</keyword>
<dbReference type="Gene3D" id="3.10.10.10">
    <property type="entry name" value="HIV Type 1 Reverse Transcriptase, subunit A, domain 1"/>
    <property type="match status" value="1"/>
</dbReference>
<name>S8C461_9LAMI</name>
<dbReference type="GO" id="GO:0006310">
    <property type="term" value="P:DNA recombination"/>
    <property type="evidence" value="ECO:0007669"/>
    <property type="project" value="UniProtKB-KW"/>
</dbReference>
<dbReference type="GO" id="GO:0046872">
    <property type="term" value="F:metal ion binding"/>
    <property type="evidence" value="ECO:0007669"/>
    <property type="project" value="UniProtKB-KW"/>
</dbReference>
<keyword evidence="19" id="KW-1185">Reference proteome</keyword>
<dbReference type="InterPro" id="IPR036397">
    <property type="entry name" value="RNaseH_sf"/>
</dbReference>
<evidence type="ECO:0000256" key="12">
    <source>
        <dbReference type="ARBA" id="ARBA00023242"/>
    </source>
</evidence>
<dbReference type="InterPro" id="IPR016197">
    <property type="entry name" value="Chromo-like_dom_sf"/>
</dbReference>
<feature type="region of interest" description="Disordered" evidence="14">
    <location>
        <begin position="203"/>
        <end position="238"/>
    </location>
</feature>
<dbReference type="InterPro" id="IPR001584">
    <property type="entry name" value="Integrase_cat-core"/>
</dbReference>
<evidence type="ECO:0000256" key="6">
    <source>
        <dbReference type="ARBA" id="ARBA00022842"/>
    </source>
</evidence>
<feature type="domain" description="Integrase catalytic" evidence="17">
    <location>
        <begin position="1119"/>
        <end position="1279"/>
    </location>
</feature>
<dbReference type="InterPro" id="IPR043128">
    <property type="entry name" value="Rev_trsase/Diguanyl_cyclase"/>
</dbReference>
<feature type="compositionally biased region" description="Low complexity" evidence="14">
    <location>
        <begin position="109"/>
        <end position="129"/>
    </location>
</feature>
<dbReference type="FunFam" id="3.30.420.10:FF:000032">
    <property type="entry name" value="Retrovirus-related Pol polyprotein from transposon 297-like Protein"/>
    <property type="match status" value="1"/>
</dbReference>
<dbReference type="Gene3D" id="2.40.50.40">
    <property type="match status" value="1"/>
</dbReference>
<evidence type="ECO:0008006" key="20">
    <source>
        <dbReference type="Google" id="ProtNLM"/>
    </source>
</evidence>
<keyword evidence="11" id="KW-0233">DNA recombination</keyword>
<dbReference type="FunFam" id="3.30.70.270:FF:000020">
    <property type="entry name" value="Transposon Tf2-6 polyprotein-like Protein"/>
    <property type="match status" value="1"/>
</dbReference>
<dbReference type="InterPro" id="IPR000477">
    <property type="entry name" value="RT_dom"/>
</dbReference>
<dbReference type="CDD" id="cd00024">
    <property type="entry name" value="CD_CSD"/>
    <property type="match status" value="1"/>
</dbReference>
<dbReference type="InterPro" id="IPR041588">
    <property type="entry name" value="Integrase_H2C2"/>
</dbReference>
<dbReference type="GO" id="GO:0005634">
    <property type="term" value="C:nucleus"/>
    <property type="evidence" value="ECO:0007669"/>
    <property type="project" value="UniProtKB-SubCell"/>
</dbReference>
<dbReference type="Gene3D" id="1.10.340.70">
    <property type="match status" value="1"/>
</dbReference>
<feature type="region of interest" description="Disordered" evidence="14">
    <location>
        <begin position="80"/>
        <end position="166"/>
    </location>
</feature>
<evidence type="ECO:0000313" key="18">
    <source>
        <dbReference type="EMBL" id="EPS59216.1"/>
    </source>
</evidence>
<dbReference type="InterPro" id="IPR041577">
    <property type="entry name" value="RT_RNaseH_2"/>
</dbReference>
<keyword evidence="7" id="KW-0229">DNA integration</keyword>
<dbReference type="Pfam" id="PF24626">
    <property type="entry name" value="SH3_Tf2-1"/>
    <property type="match status" value="1"/>
</dbReference>
<evidence type="ECO:0000256" key="2">
    <source>
        <dbReference type="ARBA" id="ARBA00022670"/>
    </source>
</evidence>
<dbReference type="FunFam" id="1.10.340.70:FF:000001">
    <property type="entry name" value="Retrovirus-related Pol polyprotein from transposon gypsy-like Protein"/>
    <property type="match status" value="1"/>
</dbReference>
<dbReference type="PANTHER" id="PTHR37984">
    <property type="entry name" value="PROTEIN CBG26694"/>
    <property type="match status" value="1"/>
</dbReference>
<gene>
    <name evidence="18" type="ORF">M569_15593</name>
</gene>
<dbReference type="CDD" id="cd09274">
    <property type="entry name" value="RNase_HI_RT_Ty3"/>
    <property type="match status" value="1"/>
</dbReference>
<evidence type="ECO:0000259" key="17">
    <source>
        <dbReference type="PROSITE" id="PS50994"/>
    </source>
</evidence>
<feature type="domain" description="Chromo" evidence="15">
    <location>
        <begin position="1422"/>
        <end position="1496"/>
    </location>
</feature>
<evidence type="ECO:0000259" key="15">
    <source>
        <dbReference type="PROSITE" id="PS50013"/>
    </source>
</evidence>
<dbReference type="OrthoDB" id="913103at2759"/>
<keyword evidence="13" id="KW-0511">Multifunctional enzyme</keyword>